<comment type="caution">
    <text evidence="2">The sequence shown here is derived from an EMBL/GenBank/DDBJ whole genome shotgun (WGS) entry which is preliminary data.</text>
</comment>
<proteinExistence type="predicted"/>
<sequence>MNANASWDQPPAKQAAASWYVNDSAKVGDAASLFAGKDKKTLMTMFKMAQQNQKPAIKPKMGMTGAMSTSALSNIMLRQPDPSSLRVRSKASIGEHVPGQDSVDENPSMDGNLKKSRKMTGTRLRKETLMSLGIETKKPVGELRGCMKKGDGLKRAATLGNFREISATGPDGRPIKRNVSITFKETVEIKRVPSASSLAGNRQELWFQDHEEREIRKTAKALVKIVDESDVDPSLLDLHGLESHTRINKKISQARKYDAWDAVMDAQDIIRNQGGEYNDEEIASMVRAVSAQSLQDAQARARQYTVSS</sequence>
<name>A0A9K3PU85_9STRA</name>
<dbReference type="EMBL" id="JAGRRH010000013">
    <property type="protein sequence ID" value="KAG7359698.1"/>
    <property type="molecule type" value="Genomic_DNA"/>
</dbReference>
<evidence type="ECO:0000313" key="3">
    <source>
        <dbReference type="Proteomes" id="UP000693970"/>
    </source>
</evidence>
<reference evidence="2" key="1">
    <citation type="journal article" date="2021" name="Sci. Rep.">
        <title>Diploid genomic architecture of Nitzschia inconspicua, an elite biomass production diatom.</title>
        <authorList>
            <person name="Oliver A."/>
            <person name="Podell S."/>
            <person name="Pinowska A."/>
            <person name="Traller J.C."/>
            <person name="Smith S.R."/>
            <person name="McClure R."/>
            <person name="Beliaev A."/>
            <person name="Bohutskyi P."/>
            <person name="Hill E.A."/>
            <person name="Rabines A."/>
            <person name="Zheng H."/>
            <person name="Allen L.Z."/>
            <person name="Kuo A."/>
            <person name="Grigoriev I.V."/>
            <person name="Allen A.E."/>
            <person name="Hazlebeck D."/>
            <person name="Allen E.E."/>
        </authorList>
    </citation>
    <scope>NUCLEOTIDE SEQUENCE</scope>
    <source>
        <strain evidence="2">Hildebrandi</strain>
    </source>
</reference>
<keyword evidence="3" id="KW-1185">Reference proteome</keyword>
<evidence type="ECO:0000256" key="1">
    <source>
        <dbReference type="SAM" id="MobiDB-lite"/>
    </source>
</evidence>
<feature type="region of interest" description="Disordered" evidence="1">
    <location>
        <begin position="89"/>
        <end position="119"/>
    </location>
</feature>
<organism evidence="2 3">
    <name type="scientific">Nitzschia inconspicua</name>
    <dbReference type="NCBI Taxonomy" id="303405"/>
    <lineage>
        <taxon>Eukaryota</taxon>
        <taxon>Sar</taxon>
        <taxon>Stramenopiles</taxon>
        <taxon>Ochrophyta</taxon>
        <taxon>Bacillariophyta</taxon>
        <taxon>Bacillariophyceae</taxon>
        <taxon>Bacillariophycidae</taxon>
        <taxon>Bacillariales</taxon>
        <taxon>Bacillariaceae</taxon>
        <taxon>Nitzschia</taxon>
    </lineage>
</organism>
<protein>
    <submittedName>
        <fullName evidence="2">Uncharacterized protein</fullName>
    </submittedName>
</protein>
<accession>A0A9K3PU85</accession>
<dbReference type="Proteomes" id="UP000693970">
    <property type="component" value="Unassembled WGS sequence"/>
</dbReference>
<dbReference type="AlphaFoldDB" id="A0A9K3PU85"/>
<gene>
    <name evidence="2" type="ORF">IV203_034796</name>
</gene>
<reference evidence="2" key="2">
    <citation type="submission" date="2021-04" db="EMBL/GenBank/DDBJ databases">
        <authorList>
            <person name="Podell S."/>
        </authorList>
    </citation>
    <scope>NUCLEOTIDE SEQUENCE</scope>
    <source>
        <strain evidence="2">Hildebrandi</strain>
    </source>
</reference>
<evidence type="ECO:0000313" key="2">
    <source>
        <dbReference type="EMBL" id="KAG7359698.1"/>
    </source>
</evidence>